<keyword evidence="1" id="KW-0175">Coiled coil</keyword>
<keyword evidence="2" id="KW-0472">Membrane</keyword>
<name>A0A2M8KWH9_9BACT</name>
<keyword evidence="2" id="KW-1133">Transmembrane helix</keyword>
<sequence>MNNIKHILHSCFIFGIFLLSLSTVVFAASDLPRPLIIVSPDVFYSDKDILYIEGRSVPNHEIEVLLQQPGEKPIQIYTIADENGEWVATSRSHIAEGFWEARARTIDGEGGQSPWSQQRVIESVATSIRFGSFSLSYSTISIILVLLFIGMLIFLQKRYAFMGGSSFIRNTIEEEVQKHVREHEYEDMKQQLNILREQEEKLEEHVSELKNKLS</sequence>
<gene>
    <name evidence="3" type="ORF">COU90_03605</name>
</gene>
<keyword evidence="2" id="KW-0812">Transmembrane</keyword>
<evidence type="ECO:0000313" key="4">
    <source>
        <dbReference type="Proteomes" id="UP000229098"/>
    </source>
</evidence>
<dbReference type="AlphaFoldDB" id="A0A2M8KWH9"/>
<evidence type="ECO:0000256" key="1">
    <source>
        <dbReference type="SAM" id="Coils"/>
    </source>
</evidence>
<dbReference type="EMBL" id="PFEF01000007">
    <property type="protein sequence ID" value="PJE64276.1"/>
    <property type="molecule type" value="Genomic_DNA"/>
</dbReference>
<evidence type="ECO:0000256" key="2">
    <source>
        <dbReference type="SAM" id="Phobius"/>
    </source>
</evidence>
<dbReference type="Proteomes" id="UP000229098">
    <property type="component" value="Unassembled WGS sequence"/>
</dbReference>
<feature type="coiled-coil region" evidence="1">
    <location>
        <begin position="178"/>
        <end position="212"/>
    </location>
</feature>
<comment type="caution">
    <text evidence="3">The sequence shown here is derived from an EMBL/GenBank/DDBJ whole genome shotgun (WGS) entry which is preliminary data.</text>
</comment>
<accession>A0A2M8KWH9</accession>
<organism evidence="3 4">
    <name type="scientific">Candidatus Ryanbacteria bacterium CG10_big_fil_rev_8_21_14_0_10_43_42</name>
    <dbReference type="NCBI Taxonomy" id="1974864"/>
    <lineage>
        <taxon>Bacteria</taxon>
        <taxon>Candidatus Ryaniibacteriota</taxon>
    </lineage>
</organism>
<protein>
    <submittedName>
        <fullName evidence="3">Uncharacterized protein</fullName>
    </submittedName>
</protein>
<feature type="transmembrane region" description="Helical" evidence="2">
    <location>
        <begin position="135"/>
        <end position="155"/>
    </location>
</feature>
<reference evidence="4" key="1">
    <citation type="submission" date="2017-09" db="EMBL/GenBank/DDBJ databases">
        <title>Depth-based differentiation of microbial function through sediment-hosted aquifers and enrichment of novel symbionts in the deep terrestrial subsurface.</title>
        <authorList>
            <person name="Probst A.J."/>
            <person name="Ladd B."/>
            <person name="Jarett J.K."/>
            <person name="Geller-Mcgrath D.E."/>
            <person name="Sieber C.M.K."/>
            <person name="Emerson J.B."/>
            <person name="Anantharaman K."/>
            <person name="Thomas B.C."/>
            <person name="Malmstrom R."/>
            <person name="Stieglmeier M."/>
            <person name="Klingl A."/>
            <person name="Woyke T."/>
            <person name="Ryan C.M."/>
            <person name="Banfield J.F."/>
        </authorList>
    </citation>
    <scope>NUCLEOTIDE SEQUENCE [LARGE SCALE GENOMIC DNA]</scope>
</reference>
<proteinExistence type="predicted"/>
<evidence type="ECO:0000313" key="3">
    <source>
        <dbReference type="EMBL" id="PJE64276.1"/>
    </source>
</evidence>